<dbReference type="SMART" id="SM00387">
    <property type="entry name" value="HATPase_c"/>
    <property type="match status" value="2"/>
</dbReference>
<keyword evidence="8" id="KW-0472">Membrane</keyword>
<evidence type="ECO:0000256" key="1">
    <source>
        <dbReference type="ARBA" id="ARBA00000085"/>
    </source>
</evidence>
<dbReference type="SUPFAM" id="SSF55874">
    <property type="entry name" value="ATPase domain of HSP90 chaperone/DNA topoisomerase II/histidine kinase"/>
    <property type="match status" value="2"/>
</dbReference>
<dbReference type="SUPFAM" id="SSF47384">
    <property type="entry name" value="Homodimeric domain of signal transducing histidine kinase"/>
    <property type="match status" value="2"/>
</dbReference>
<dbReference type="PROSITE" id="PS50109">
    <property type="entry name" value="HIS_KIN"/>
    <property type="match status" value="2"/>
</dbReference>
<protein>
    <recommendedName>
        <fullName evidence="2">histidine kinase</fullName>
        <ecNumber evidence="2">2.7.13.3</ecNumber>
    </recommendedName>
</protein>
<keyword evidence="5" id="KW-0418">Kinase</keyword>
<evidence type="ECO:0000256" key="2">
    <source>
        <dbReference type="ARBA" id="ARBA00012438"/>
    </source>
</evidence>
<feature type="transmembrane region" description="Helical" evidence="8">
    <location>
        <begin position="1688"/>
        <end position="1710"/>
    </location>
</feature>
<dbReference type="Gene3D" id="1.10.287.130">
    <property type="match status" value="1"/>
</dbReference>
<evidence type="ECO:0000256" key="4">
    <source>
        <dbReference type="ARBA" id="ARBA00022679"/>
    </source>
</evidence>
<dbReference type="Pfam" id="PF00512">
    <property type="entry name" value="HisKA"/>
    <property type="match status" value="1"/>
</dbReference>
<feature type="transmembrane region" description="Helical" evidence="8">
    <location>
        <begin position="893"/>
        <end position="914"/>
    </location>
</feature>
<dbReference type="PANTHER" id="PTHR43047">
    <property type="entry name" value="TWO-COMPONENT HISTIDINE PROTEIN KINASE"/>
    <property type="match status" value="1"/>
</dbReference>
<feature type="compositionally biased region" description="Low complexity" evidence="7">
    <location>
        <begin position="2603"/>
        <end position="2623"/>
    </location>
</feature>
<dbReference type="Gene3D" id="3.40.50.2300">
    <property type="match status" value="1"/>
</dbReference>
<feature type="transmembrane region" description="Helical" evidence="8">
    <location>
        <begin position="1095"/>
        <end position="1118"/>
    </location>
</feature>
<evidence type="ECO:0000256" key="8">
    <source>
        <dbReference type="SAM" id="Phobius"/>
    </source>
</evidence>
<name>A0A5A8DD18_CAFRO</name>
<feature type="domain" description="Response regulatory" evidence="10">
    <location>
        <begin position="2927"/>
        <end position="3090"/>
    </location>
</feature>
<dbReference type="Proteomes" id="UP000324907">
    <property type="component" value="Unassembled WGS sequence"/>
</dbReference>
<dbReference type="EC" id="2.7.13.3" evidence="2"/>
<feature type="compositionally biased region" description="Polar residues" evidence="7">
    <location>
        <begin position="2352"/>
        <end position="2371"/>
    </location>
</feature>
<evidence type="ECO:0000259" key="10">
    <source>
        <dbReference type="PROSITE" id="PS50110"/>
    </source>
</evidence>
<feature type="region of interest" description="Disordered" evidence="7">
    <location>
        <begin position="2435"/>
        <end position="2507"/>
    </location>
</feature>
<feature type="region of interest" description="Disordered" evidence="7">
    <location>
        <begin position="2348"/>
        <end position="2411"/>
    </location>
</feature>
<feature type="region of interest" description="Disordered" evidence="7">
    <location>
        <begin position="2582"/>
        <end position="2630"/>
    </location>
</feature>
<dbReference type="InterPro" id="IPR003661">
    <property type="entry name" value="HisK_dim/P_dom"/>
</dbReference>
<feature type="transmembrane region" description="Helical" evidence="8">
    <location>
        <begin position="1789"/>
        <end position="1811"/>
    </location>
</feature>
<feature type="region of interest" description="Disordered" evidence="7">
    <location>
        <begin position="1"/>
        <end position="55"/>
    </location>
</feature>
<evidence type="ECO:0000256" key="5">
    <source>
        <dbReference type="ARBA" id="ARBA00022777"/>
    </source>
</evidence>
<dbReference type="PRINTS" id="PR00344">
    <property type="entry name" value="BCTRLSENSOR"/>
</dbReference>
<dbReference type="CDD" id="cd00082">
    <property type="entry name" value="HisKA"/>
    <property type="match status" value="2"/>
</dbReference>
<dbReference type="GO" id="GO:0009927">
    <property type="term" value="F:histidine phosphotransfer kinase activity"/>
    <property type="evidence" value="ECO:0007669"/>
    <property type="project" value="TreeGrafter"/>
</dbReference>
<feature type="transmembrane region" description="Helical" evidence="8">
    <location>
        <begin position="1283"/>
        <end position="1302"/>
    </location>
</feature>
<evidence type="ECO:0000256" key="3">
    <source>
        <dbReference type="ARBA" id="ARBA00022553"/>
    </source>
</evidence>
<feature type="transmembrane region" description="Helical" evidence="8">
    <location>
        <begin position="1130"/>
        <end position="1148"/>
    </location>
</feature>
<feature type="transmembrane region" description="Helical" evidence="8">
    <location>
        <begin position="1730"/>
        <end position="1751"/>
    </location>
</feature>
<dbReference type="Pfam" id="PF02518">
    <property type="entry name" value="HATPase_c"/>
    <property type="match status" value="2"/>
</dbReference>
<proteinExistence type="predicted"/>
<evidence type="ECO:0000256" key="6">
    <source>
        <dbReference type="PROSITE-ProRule" id="PRU00169"/>
    </source>
</evidence>
<accession>A0A5A8DD18</accession>
<keyword evidence="3 6" id="KW-0597">Phosphoprotein</keyword>
<dbReference type="GO" id="GO:0000155">
    <property type="term" value="F:phosphorelay sensor kinase activity"/>
    <property type="evidence" value="ECO:0007669"/>
    <property type="project" value="InterPro"/>
</dbReference>
<feature type="transmembrane region" description="Helical" evidence="8">
    <location>
        <begin position="960"/>
        <end position="982"/>
    </location>
</feature>
<keyword evidence="8" id="KW-1133">Transmembrane helix</keyword>
<dbReference type="PANTHER" id="PTHR43047:SF72">
    <property type="entry name" value="OSMOSENSING HISTIDINE PROTEIN KINASE SLN1"/>
    <property type="match status" value="1"/>
</dbReference>
<feature type="modified residue" description="4-aspartylphosphate" evidence="6">
    <location>
        <position position="3010"/>
    </location>
</feature>
<feature type="transmembrane region" description="Helical" evidence="8">
    <location>
        <begin position="1933"/>
        <end position="1956"/>
    </location>
</feature>
<feature type="transmembrane region" description="Helical" evidence="8">
    <location>
        <begin position="1211"/>
        <end position="1231"/>
    </location>
</feature>
<dbReference type="Gene3D" id="3.30.565.10">
    <property type="entry name" value="Histidine kinase-like ATPase, C-terminal domain"/>
    <property type="match status" value="2"/>
</dbReference>
<dbReference type="SMART" id="SM00388">
    <property type="entry name" value="HisKA"/>
    <property type="match status" value="2"/>
</dbReference>
<dbReference type="SUPFAM" id="SSF52172">
    <property type="entry name" value="CheY-like"/>
    <property type="match status" value="1"/>
</dbReference>
<organism evidence="11 12">
    <name type="scientific">Cafeteria roenbergensis</name>
    <name type="common">Marine flagellate</name>
    <dbReference type="NCBI Taxonomy" id="33653"/>
    <lineage>
        <taxon>Eukaryota</taxon>
        <taxon>Sar</taxon>
        <taxon>Stramenopiles</taxon>
        <taxon>Bigyra</taxon>
        <taxon>Opalozoa</taxon>
        <taxon>Bicosoecida</taxon>
        <taxon>Cafeteriaceae</taxon>
        <taxon>Cafeteria</taxon>
    </lineage>
</organism>
<comment type="catalytic activity">
    <reaction evidence="1">
        <text>ATP + protein L-histidine = ADP + protein N-phospho-L-histidine.</text>
        <dbReference type="EC" id="2.7.13.3"/>
    </reaction>
</comment>
<reference evidence="11 12" key="1">
    <citation type="submission" date="2019-07" db="EMBL/GenBank/DDBJ databases">
        <title>Genomes of Cafeteria roenbergensis.</title>
        <authorList>
            <person name="Fischer M.G."/>
            <person name="Hackl T."/>
            <person name="Roman M."/>
        </authorList>
    </citation>
    <scope>NUCLEOTIDE SEQUENCE [LARGE SCALE GENOMIC DNA]</scope>
    <source>
        <strain evidence="11 12">RCC970-E3</strain>
    </source>
</reference>
<feature type="transmembrane region" description="Helical" evidence="8">
    <location>
        <begin position="1554"/>
        <end position="1572"/>
    </location>
</feature>
<dbReference type="PROSITE" id="PS50110">
    <property type="entry name" value="RESPONSE_REGULATORY"/>
    <property type="match status" value="1"/>
</dbReference>
<feature type="compositionally biased region" description="Low complexity" evidence="7">
    <location>
        <begin position="11"/>
        <end position="24"/>
    </location>
</feature>
<feature type="domain" description="Histidine kinase" evidence="9">
    <location>
        <begin position="1327"/>
        <end position="1600"/>
    </location>
</feature>
<feature type="compositionally biased region" description="Low complexity" evidence="7">
    <location>
        <begin position="2856"/>
        <end position="2867"/>
    </location>
</feature>
<keyword evidence="8" id="KW-0812">Transmembrane</keyword>
<dbReference type="GO" id="GO:0005886">
    <property type="term" value="C:plasma membrane"/>
    <property type="evidence" value="ECO:0007669"/>
    <property type="project" value="TreeGrafter"/>
</dbReference>
<dbReference type="CDD" id="cd00156">
    <property type="entry name" value="REC"/>
    <property type="match status" value="1"/>
</dbReference>
<dbReference type="InterPro" id="IPR005467">
    <property type="entry name" value="His_kinase_dom"/>
</dbReference>
<feature type="region of interest" description="Disordered" evidence="7">
    <location>
        <begin position="2277"/>
        <end position="2328"/>
    </location>
</feature>
<dbReference type="InterPro" id="IPR003594">
    <property type="entry name" value="HATPase_dom"/>
</dbReference>
<evidence type="ECO:0000313" key="11">
    <source>
        <dbReference type="EMBL" id="KAA0162110.1"/>
    </source>
</evidence>
<sequence length="3111" mass="329248">MASQVRAPATAASVGMAGSSVVGGRSREDADYESDVGEDLMDDELMDEEEEEDEDMDALSTGLTENQGRMLYLIGLYTKPARTAADKEEWIRRQALLVLIYEAIVAQVLDFDYAPASEVIEGKRRYFNKSQEGCSDIDFLREEELLNGLKLSSKSYLPVTCYQISKKGQELVRRMPKHDKEAVHELIFAPGTRELLRVVWRGEQYVLLGPAGYERISSATEIEDVSYVSSAYVPQCLRFGGRPTISQADRAGECAVSVSNIRDELDEVITLNSVSIIEAEFIPCGANQIVQMNVNLGSTERVQGGFFTALIDEDETGTKFEVEPGLTSVDILDYTLTKHLNFEADIHLPEEAGIVQVETFGVSINADGTVFYGMQLEAVMDRIKDNISLDHLSRLLVDVARDSSTIVDSVISSYQRRLLNLVFTGDAEQRDKVNLIIANEITPHLTAEEYLDKGEYENELKQVIGDTRAAFDVSEHDTLIFGSTGLLIAGPNSRHHEPLLCSFLQFTAMDLFVRNFWNRLFLIKDAMKRVRSLLNTHYEDPESLHKIRADMQRLEDDIRMLGEILGYLKESLDSSEVPPEPADAAGRSLYERLQIADLAGQLSVRVTDLRKNVASITKELDFLNGLASIVAESRLLRTHDRVEQNTRSLVRMHETHNRVASLLEIVGLLLSGLIAFAILDRITGSWSVMDTQWMKDFADPMITGSPILWFFFNMLFWATCAYGLYRLLLFWDFQYNGTLTVRIKIMQRYRPDRFNLYLESKPTAMEERDAQNANTMVRISWEEPDVKAYGGAPPRVTVEYDADTEFIHFVDIVYNRREAKKELQLESIEVRNRVAGDMREAGVFDDPDYSFREDPRIIQDDDDMGGGFELDLVAGTGEPEIDLARPEAAAKQALLNAILVGLLVTVALLAPVAAKVTRSRYLVVDQPPVAVATRFLQSVRGNLSASVFRTSLTGLATTEAALAAADATSITALVLVTAQFAASSKLVNGKVSRAARWVVLGNLIVSLPRLLSRAGAWSSFLVPSFSLTKGVSGSCSFIGLSWFTEFLGSILVTLGCTELLTPFGLQASKQPFSSLLRRLAKVCLGIALPPANSLLVLRFLQLAVFLGFCFQVIGGVAFSGSLAGMLPVALFYWVALTAFIFVIVVFVTDRCIAWRGVANAGASLAPAESSSESQAEESVRSHSTMGEYAATAMHRPVGCTRCGGLSRKTNLATIFTTIAAIVIGSTAPSLAASLGQAIMHYDGCPTFLFNLHEPVPDMAWPTGCSSPECIGSLAATAQFAVRYAWMSTAVMVITCIVIILFAQADIVRQRTADARKAADHMHSALRYVSHEARSPLNGAALSLALLDGIIRGDGDPSEAPQLVGDLHASMEAAKRQLDDMLTFERVTSLRAAKGVPWGWSRVAGSELRRLRSSFAGVCRAERVKLRFRGIQSDSDLVAHLANWTTAVMDGSAGWDLAGDTVLESLRGSLHGSDARGVGGGDSTVAGGASQLSDWSQLGEGRPRDGMPGAGIGRHKYERKVLVIEVLDNGRGIAEERLSADTLFRPFQQLRMGDGMLSMAAGGLGLSTVRAIVVDQMGGDVSLASKQGVGTLFTARIPVAVALAAPFLARLTEAAYLVTPGPPMMAANEHIRGLVTANGSASLLRTKARVEDLQSAAQVPAAAGFAAALLVAALAISGSGLVKLRVRRASLGVALGVFLGVLPAFATHSLGSPTMLVPTLEIFSIGHHCCTFIELPALCVMMVVVVVSLGFAETLSSDVLRPKQQPFSDSVRAACQRVCMIQLPSVDGFLILRVVQAGMVACFLAAVAGAVGTGANSLGMAGALFVYWATMASVTAMFVVATLDQLSQTRRSSVSPASTASSTPGATVALATDLVAGGTLHAGASRARSRSAVSTARGTSISGEYTSSGQSEASTEFAAGEFCRPTCTPASATFFAQLVALAVGIVAPNVAIVIFLAHGHNGHGSCLSTFSDVAATARRFDHWPHGCTSADCRESIIASLELTVYATWIASVVVASSCALAIMYGQATVAKERAEDARKAADHMHSALCYVSHEARSPLNGAALSLALLDGIIRGDGDPSEAPQLVGDLHASVEAAKRQLDDMLTFERVTSLRAARSVEWGWSRVAGSELRRLRSSFAGVCRAERVKLRFRGVSSRPACGGLGSSIIRDSSFVSGQLSLLRHVKLGKVEGAVEPTNDDSAVTAADIRSGAESGSSAGNGSQLHTAAGRSGGDVSSAASIAAGKTAPSAALGVPSAPLAAEGICMHGSSATRKTVAVQSLASQPADGRGGFVWSSRPAVPQPHRGAVERDDPAPLLSLTTGPTIAGAGAGRSGVVAVSGRSSSKGVEMAGQPFFDSSQTGSSENVARTTSSGGSIDALNVSETRGLLKPPPRPGGAPAEVPSSQGAGVLSPAPAMEAHPAGVRAPAGGMTAVMAAAAAALPSPRQQPEQDSAHGPASRLGAAPAATHRRPAPKPAAPNALSSNAGGNTEDSRLTPGNVRKPSRRPTHGEPVADFEVFADIDRIMSVIGNALSNAIKYVTSSDGRGRVTVSLVLAAPSLLPGSWPMRAPKAAQRGYCKLAPACCPPPRQPTRPPRCAQTAASPEPGSAYIAGGSRGSRGSRAGPSSQDVDGPTRACERKVLVIEVLDNGRGIAEERLSADTLFRPFQQLRMGDGMLSMAAGGLGLSTVRAIVVDQMGGDVSLASKLGVGTLFTARIPVWARRRIVGPEFDTSHAWSEDGTLSEAGSDVAWGLVRETTSMAATTWRSERGFASDRNWERPGVAPSRGRAALGSAALSGLGSDSSDDVTSGPLATSGDSGSAVGSGLASARVAVSRGVASGFDCTARGSSVRAWTDDDGTRSSSSDGSTADTVEGTPARIHLPTPPSSAVAARRGMGRRRSSVPRHEDVPEVDAADVTDLAESASDDAPRPCVWVVEDVAVARRSVARALRAWGFAVAEMEDGRRAMDALQALVRSSAAPEAGTVGSPAAVPESAAASAAPLGGASRWPDAVLLDSRMPELDGEGVLRELRELAASLASSGEAAMAARVRAIPVLGATGSTDAVEQGSLLRGGALAILVKPIDPVELALALEREARIVLPPGARAVVHRRGGGGWP</sequence>
<dbReference type="EMBL" id="VLTL01000085">
    <property type="protein sequence ID" value="KAA0162110.1"/>
    <property type="molecule type" value="Genomic_DNA"/>
</dbReference>
<feature type="domain" description="Histidine kinase" evidence="9">
    <location>
        <begin position="2514"/>
        <end position="2717"/>
    </location>
</feature>
<feature type="region of interest" description="Disordered" evidence="7">
    <location>
        <begin position="2847"/>
        <end position="2908"/>
    </location>
</feature>
<feature type="compositionally biased region" description="Low complexity" evidence="7">
    <location>
        <begin position="2208"/>
        <end position="2219"/>
    </location>
</feature>
<feature type="transmembrane region" description="Helical" evidence="8">
    <location>
        <begin position="707"/>
        <end position="725"/>
    </location>
</feature>
<dbReference type="InterPro" id="IPR036097">
    <property type="entry name" value="HisK_dim/P_sf"/>
</dbReference>
<feature type="compositionally biased region" description="Acidic residues" evidence="7">
    <location>
        <begin position="30"/>
        <end position="55"/>
    </location>
</feature>
<dbReference type="InterPro" id="IPR036890">
    <property type="entry name" value="HATPase_C_sf"/>
</dbReference>
<dbReference type="SMART" id="SM00448">
    <property type="entry name" value="REC"/>
    <property type="match status" value="1"/>
</dbReference>
<dbReference type="InterPro" id="IPR001789">
    <property type="entry name" value="Sig_transdc_resp-reg_receiver"/>
</dbReference>
<comment type="caution">
    <text evidence="11">The sequence shown here is derived from an EMBL/GenBank/DDBJ whole genome shotgun (WGS) entry which is preliminary data.</text>
</comment>
<feature type="region of interest" description="Disordered" evidence="7">
    <location>
        <begin position="2206"/>
        <end position="2233"/>
    </location>
</feature>
<keyword evidence="4" id="KW-0808">Transferase</keyword>
<dbReference type="InterPro" id="IPR004358">
    <property type="entry name" value="Sig_transdc_His_kin-like_C"/>
</dbReference>
<feature type="region of interest" description="Disordered" evidence="7">
    <location>
        <begin position="2792"/>
        <end position="2819"/>
    </location>
</feature>
<evidence type="ECO:0000256" key="7">
    <source>
        <dbReference type="SAM" id="MobiDB-lite"/>
    </source>
</evidence>
<evidence type="ECO:0000259" key="9">
    <source>
        <dbReference type="PROSITE" id="PS50109"/>
    </source>
</evidence>
<feature type="transmembrane region" description="Helical" evidence="8">
    <location>
        <begin position="1660"/>
        <end position="1681"/>
    </location>
</feature>
<gene>
    <name evidence="11" type="ORF">FNF28_04814</name>
</gene>
<dbReference type="InterPro" id="IPR011006">
    <property type="entry name" value="CheY-like_superfamily"/>
</dbReference>
<evidence type="ECO:0000313" key="12">
    <source>
        <dbReference type="Proteomes" id="UP000324907"/>
    </source>
</evidence>
<feature type="transmembrane region" description="Helical" evidence="8">
    <location>
        <begin position="1823"/>
        <end position="1842"/>
    </location>
</feature>